<sequence length="554" mass="65845">MDIYNFEDEIDDIILDRGYDYYMDDAIAKISKKDDTYKFTVIGTYNYKVEVTLNGNEIISSYCNCPYDMGPFCKHETASMYKLRDILTGKSKLSDVFKEHQNVSSDIESLLKNLSKENLIDILLPIVKSDKVLEKMIYLKYTKVTPTEEFKYVSNMIDSVCSSYTKLRYLDWGMEESFIDELEEVYDKVSLIPFNNENAIIGIDEYVLFIKSAIEVMYMTEDSNGRIYGFIEVMLENLENYVEKVAYIGEPYKKQAFDKLLRLSEDDIFYEWAEWSCSILNSCATIFGEDKIYREALIKLCEDKIKCTKSDYKRELLHLLIYNFIDKYEDKEKVIQYICNNLNIYKFRNKYLELLKAEKNYEKIIKTSLEIEENPNYRSYEKEDWKEARYIAYEALGDTTSQKNLARELLLIGNEAYYEKFKSFYEPEEFATEYTKIKNVLKKSDKQTYQYVIDKENDLPALLEFVKNFPYLLPKYVFRLKPTYYNIILPIYEDMIRSKMKLSSCRAQYKEIGQHLENFSREIGSKEAFKLKQEIQEAYPRHRALQDELNKINI</sequence>
<evidence type="ECO:0000313" key="2">
    <source>
        <dbReference type="Proteomes" id="UP000188605"/>
    </source>
</evidence>
<reference evidence="1" key="1">
    <citation type="submission" date="2016-08" db="EMBL/GenBank/DDBJ databases">
        <authorList>
            <person name="Ngugi D.K."/>
            <person name="Miyake S."/>
            <person name="Stingl U."/>
        </authorList>
    </citation>
    <scope>NUCLEOTIDE SEQUENCE</scope>
    <source>
        <strain evidence="1">SCG-B11WGA-EpuloA1</strain>
    </source>
</reference>
<organism evidence="1 2">
    <name type="scientific">Candidatus Epulonipiscium fishelsonii</name>
    <dbReference type="NCBI Taxonomy" id="77094"/>
    <lineage>
        <taxon>Bacteria</taxon>
        <taxon>Bacillati</taxon>
        <taxon>Bacillota</taxon>
        <taxon>Clostridia</taxon>
        <taxon>Lachnospirales</taxon>
        <taxon>Lachnospiraceae</taxon>
        <taxon>Candidatus Epulonipiscium</taxon>
    </lineage>
</organism>
<dbReference type="Proteomes" id="UP000188605">
    <property type="component" value="Unassembled WGS sequence"/>
</dbReference>
<name>A0ACC8X9L1_9FIRM</name>
<comment type="caution">
    <text evidence="1">The sequence shown here is derived from an EMBL/GenBank/DDBJ whole genome shotgun (WGS) entry which is preliminary data.</text>
</comment>
<gene>
    <name evidence="1" type="ORF">AN396_09665</name>
</gene>
<protein>
    <submittedName>
        <fullName evidence="1">Uncharacterized protein</fullName>
    </submittedName>
</protein>
<dbReference type="EMBL" id="LJDB01000075">
    <property type="protein sequence ID" value="ONI38930.1"/>
    <property type="molecule type" value="Genomic_DNA"/>
</dbReference>
<accession>A0ACC8X9L1</accession>
<keyword evidence="2" id="KW-1185">Reference proteome</keyword>
<proteinExistence type="predicted"/>
<evidence type="ECO:0000313" key="1">
    <source>
        <dbReference type="EMBL" id="ONI38930.1"/>
    </source>
</evidence>